<dbReference type="InterPro" id="IPR000463">
    <property type="entry name" value="Fatty_acid-bd"/>
</dbReference>
<name>A0A921Z0I4_MANSE</name>
<protein>
    <recommendedName>
        <fullName evidence="2">Cytosolic fatty-acid binding proteins domain-containing protein</fullName>
    </recommendedName>
</protein>
<dbReference type="Proteomes" id="UP000791440">
    <property type="component" value="Unassembled WGS sequence"/>
</dbReference>
<dbReference type="EMBL" id="JH668368">
    <property type="protein sequence ID" value="KAG6449096.1"/>
    <property type="molecule type" value="Genomic_DNA"/>
</dbReference>
<comment type="caution">
    <text evidence="3">The sequence shown here is derived from an EMBL/GenBank/DDBJ whole genome shotgun (WGS) entry which is preliminary data.</text>
</comment>
<dbReference type="EMBL" id="JH668368">
    <property type="protein sequence ID" value="KAG6449097.1"/>
    <property type="molecule type" value="Genomic_DNA"/>
</dbReference>
<evidence type="ECO:0000313" key="3">
    <source>
        <dbReference type="EMBL" id="KAG6449097.1"/>
    </source>
</evidence>
<dbReference type="PANTHER" id="PTHR11955">
    <property type="entry name" value="FATTY ACID BINDING PROTEIN"/>
    <property type="match status" value="1"/>
</dbReference>
<dbReference type="CDD" id="cd19448">
    <property type="entry name" value="FABP_pancrustacea"/>
    <property type="match status" value="1"/>
</dbReference>
<organism evidence="3 4">
    <name type="scientific">Manduca sexta</name>
    <name type="common">Tobacco hawkmoth</name>
    <name type="synonym">Tobacco hornworm</name>
    <dbReference type="NCBI Taxonomy" id="7130"/>
    <lineage>
        <taxon>Eukaryota</taxon>
        <taxon>Metazoa</taxon>
        <taxon>Ecdysozoa</taxon>
        <taxon>Arthropoda</taxon>
        <taxon>Hexapoda</taxon>
        <taxon>Insecta</taxon>
        <taxon>Pterygota</taxon>
        <taxon>Neoptera</taxon>
        <taxon>Endopterygota</taxon>
        <taxon>Lepidoptera</taxon>
        <taxon>Glossata</taxon>
        <taxon>Ditrysia</taxon>
        <taxon>Bombycoidea</taxon>
        <taxon>Sphingidae</taxon>
        <taxon>Sphinginae</taxon>
        <taxon>Sphingini</taxon>
        <taxon>Manduca</taxon>
    </lineage>
</organism>
<sequence>MSYLGKVYSLVKQENFDGFLKSAGLSDDKIQALVSDKPTQKMEANGDSYSLTTTGIGGEKTVSFKSGVEFDDVIGAGNSVKSMYTVDGNVVTQVVKGDAGVATFKKEYNGDDLVVTITSSNWDGVARRYYKA</sequence>
<dbReference type="PROSITE" id="PS00214">
    <property type="entry name" value="FABP"/>
    <property type="match status" value="1"/>
</dbReference>
<feature type="domain" description="Cytosolic fatty-acid binding proteins" evidence="2">
    <location>
        <begin position="6"/>
        <end position="23"/>
    </location>
</feature>
<dbReference type="AlphaFoldDB" id="A0A921Z0I4"/>
<evidence type="ECO:0000256" key="1">
    <source>
        <dbReference type="ARBA" id="ARBA00023121"/>
    </source>
</evidence>
<dbReference type="InterPro" id="IPR031259">
    <property type="entry name" value="ILBP"/>
</dbReference>
<reference evidence="3" key="1">
    <citation type="journal article" date="2016" name="Insect Biochem. Mol. Biol.">
        <title>Multifaceted biological insights from a draft genome sequence of the tobacco hornworm moth, Manduca sexta.</title>
        <authorList>
            <person name="Kanost M.R."/>
            <person name="Arrese E.L."/>
            <person name="Cao X."/>
            <person name="Chen Y.R."/>
            <person name="Chellapilla S."/>
            <person name="Goldsmith M.R."/>
            <person name="Grosse-Wilde E."/>
            <person name="Heckel D.G."/>
            <person name="Herndon N."/>
            <person name="Jiang H."/>
            <person name="Papanicolaou A."/>
            <person name="Qu J."/>
            <person name="Soulages J.L."/>
            <person name="Vogel H."/>
            <person name="Walters J."/>
            <person name="Waterhouse R.M."/>
            <person name="Ahn S.J."/>
            <person name="Almeida F.C."/>
            <person name="An C."/>
            <person name="Aqrawi P."/>
            <person name="Bretschneider A."/>
            <person name="Bryant W.B."/>
            <person name="Bucks S."/>
            <person name="Chao H."/>
            <person name="Chevignon G."/>
            <person name="Christen J.M."/>
            <person name="Clarke D.F."/>
            <person name="Dittmer N.T."/>
            <person name="Ferguson L.C.F."/>
            <person name="Garavelou S."/>
            <person name="Gordon K.H.J."/>
            <person name="Gunaratna R.T."/>
            <person name="Han Y."/>
            <person name="Hauser F."/>
            <person name="He Y."/>
            <person name="Heidel-Fischer H."/>
            <person name="Hirsh A."/>
            <person name="Hu Y."/>
            <person name="Jiang H."/>
            <person name="Kalra D."/>
            <person name="Klinner C."/>
            <person name="Konig C."/>
            <person name="Kovar C."/>
            <person name="Kroll A.R."/>
            <person name="Kuwar S.S."/>
            <person name="Lee S.L."/>
            <person name="Lehman R."/>
            <person name="Li K."/>
            <person name="Li Z."/>
            <person name="Liang H."/>
            <person name="Lovelace S."/>
            <person name="Lu Z."/>
            <person name="Mansfield J.H."/>
            <person name="McCulloch K.J."/>
            <person name="Mathew T."/>
            <person name="Morton B."/>
            <person name="Muzny D.M."/>
            <person name="Neunemann D."/>
            <person name="Ongeri F."/>
            <person name="Pauchet Y."/>
            <person name="Pu L.L."/>
            <person name="Pyrousis I."/>
            <person name="Rao X.J."/>
            <person name="Redding A."/>
            <person name="Roesel C."/>
            <person name="Sanchez-Gracia A."/>
            <person name="Schaack S."/>
            <person name="Shukla A."/>
            <person name="Tetreau G."/>
            <person name="Wang Y."/>
            <person name="Xiong G.H."/>
            <person name="Traut W."/>
            <person name="Walsh T.K."/>
            <person name="Worley K.C."/>
            <person name="Wu D."/>
            <person name="Wu W."/>
            <person name="Wu Y.Q."/>
            <person name="Zhang X."/>
            <person name="Zou Z."/>
            <person name="Zucker H."/>
            <person name="Briscoe A.D."/>
            <person name="Burmester T."/>
            <person name="Clem R.J."/>
            <person name="Feyereisen R."/>
            <person name="Grimmelikhuijzen C.J.P."/>
            <person name="Hamodrakas S.J."/>
            <person name="Hansson B.S."/>
            <person name="Huguet E."/>
            <person name="Jermiin L.S."/>
            <person name="Lan Q."/>
            <person name="Lehman H.K."/>
            <person name="Lorenzen M."/>
            <person name="Merzendorfer H."/>
            <person name="Michalopoulos I."/>
            <person name="Morton D.B."/>
            <person name="Muthukrishnan S."/>
            <person name="Oakeshott J.G."/>
            <person name="Palmer W."/>
            <person name="Park Y."/>
            <person name="Passarelli A.L."/>
            <person name="Rozas J."/>
            <person name="Schwartz L.M."/>
            <person name="Smith W."/>
            <person name="Southgate A."/>
            <person name="Vilcinskas A."/>
            <person name="Vogt R."/>
            <person name="Wang P."/>
            <person name="Werren J."/>
            <person name="Yu X.Q."/>
            <person name="Zhou J.J."/>
            <person name="Brown S.J."/>
            <person name="Scherer S.E."/>
            <person name="Richards S."/>
            <person name="Blissard G.W."/>
        </authorList>
    </citation>
    <scope>NUCLEOTIDE SEQUENCE</scope>
</reference>
<dbReference type="GO" id="GO:0008289">
    <property type="term" value="F:lipid binding"/>
    <property type="evidence" value="ECO:0007669"/>
    <property type="project" value="UniProtKB-KW"/>
</dbReference>
<evidence type="ECO:0000259" key="2">
    <source>
        <dbReference type="PROSITE" id="PS00214"/>
    </source>
</evidence>
<keyword evidence="4" id="KW-1185">Reference proteome</keyword>
<evidence type="ECO:0000313" key="4">
    <source>
        <dbReference type="Proteomes" id="UP000791440"/>
    </source>
</evidence>
<dbReference type="InterPro" id="IPR000566">
    <property type="entry name" value="Lipocln_cytosolic_FA-bd_dom"/>
</dbReference>
<keyword evidence="1" id="KW-0446">Lipid-binding</keyword>
<reference evidence="3" key="2">
    <citation type="submission" date="2020-12" db="EMBL/GenBank/DDBJ databases">
        <authorList>
            <person name="Kanost M."/>
        </authorList>
    </citation>
    <scope>NUCLEOTIDE SEQUENCE</scope>
</reference>
<dbReference type="Pfam" id="PF00061">
    <property type="entry name" value="Lipocalin"/>
    <property type="match status" value="1"/>
</dbReference>
<gene>
    <name evidence="3" type="ORF">O3G_MSEX005877</name>
</gene>
<accession>A0A921Z0I4</accession>
<proteinExistence type="predicted"/>